<dbReference type="EMBL" id="JARKIK010000003">
    <property type="protein sequence ID" value="KAK8753318.1"/>
    <property type="molecule type" value="Genomic_DNA"/>
</dbReference>
<reference evidence="2 3" key="1">
    <citation type="journal article" date="2024" name="BMC Genomics">
        <title>Genome assembly of redclaw crayfish (Cherax quadricarinatus) provides insights into its immune adaptation and hypoxia tolerance.</title>
        <authorList>
            <person name="Liu Z."/>
            <person name="Zheng J."/>
            <person name="Li H."/>
            <person name="Fang K."/>
            <person name="Wang S."/>
            <person name="He J."/>
            <person name="Zhou D."/>
            <person name="Weng S."/>
            <person name="Chi M."/>
            <person name="Gu Z."/>
            <person name="He J."/>
            <person name="Li F."/>
            <person name="Wang M."/>
        </authorList>
    </citation>
    <scope>NUCLEOTIDE SEQUENCE [LARGE SCALE GENOMIC DNA]</scope>
    <source>
        <strain evidence="2">ZL_2023a</strain>
    </source>
</reference>
<organism evidence="2 3">
    <name type="scientific">Cherax quadricarinatus</name>
    <name type="common">Australian red claw crayfish</name>
    <dbReference type="NCBI Taxonomy" id="27406"/>
    <lineage>
        <taxon>Eukaryota</taxon>
        <taxon>Metazoa</taxon>
        <taxon>Ecdysozoa</taxon>
        <taxon>Arthropoda</taxon>
        <taxon>Crustacea</taxon>
        <taxon>Multicrustacea</taxon>
        <taxon>Malacostraca</taxon>
        <taxon>Eumalacostraca</taxon>
        <taxon>Eucarida</taxon>
        <taxon>Decapoda</taxon>
        <taxon>Pleocyemata</taxon>
        <taxon>Astacidea</taxon>
        <taxon>Parastacoidea</taxon>
        <taxon>Parastacidae</taxon>
        <taxon>Cherax</taxon>
    </lineage>
</organism>
<comment type="caution">
    <text evidence="2">The sequence shown here is derived from an EMBL/GenBank/DDBJ whole genome shotgun (WGS) entry which is preliminary data.</text>
</comment>
<keyword evidence="1" id="KW-0472">Membrane</keyword>
<name>A0AAW0YN77_CHEQU</name>
<evidence type="ECO:0000313" key="2">
    <source>
        <dbReference type="EMBL" id="KAK8753318.1"/>
    </source>
</evidence>
<keyword evidence="1" id="KW-1133">Transmembrane helix</keyword>
<evidence type="ECO:0000256" key="1">
    <source>
        <dbReference type="SAM" id="Phobius"/>
    </source>
</evidence>
<gene>
    <name evidence="2" type="ORF">OTU49_003823</name>
</gene>
<accession>A0AAW0YN77</accession>
<dbReference type="Proteomes" id="UP001445076">
    <property type="component" value="Unassembled WGS sequence"/>
</dbReference>
<feature type="non-terminal residue" evidence="2">
    <location>
        <position position="256"/>
    </location>
</feature>
<evidence type="ECO:0000313" key="3">
    <source>
        <dbReference type="Proteomes" id="UP001445076"/>
    </source>
</evidence>
<proteinExistence type="predicted"/>
<dbReference type="SUPFAM" id="SSF48403">
    <property type="entry name" value="Ankyrin repeat"/>
    <property type="match status" value="1"/>
</dbReference>
<dbReference type="InterPro" id="IPR036770">
    <property type="entry name" value="Ankyrin_rpt-contain_sf"/>
</dbReference>
<sequence>MFQEQHELQNVDTLLKNTIITGKADRVKTLLRQTDNRHDAYVEAHIQAKKDIIQIISVKENEGIEIPDNNLISRVINVLQKRINKVFRAASVGIYRGGGVKTLLESYGLPGTIRDKRGCSLLHYMAETLNEDGSPIWSYDDINDYLDTEEYYINAVDYKGQTVLHTLAGHQQISKKVMWNEKDQPLEDVWCAMAKMFIKKGCNPTLRNHSGRSSVDIAMDKGATKFVNILIKVKYSFLMGSSWYFLFLILFTVNDL</sequence>
<dbReference type="Gene3D" id="1.25.40.20">
    <property type="entry name" value="Ankyrin repeat-containing domain"/>
    <property type="match status" value="1"/>
</dbReference>
<keyword evidence="3" id="KW-1185">Reference proteome</keyword>
<keyword evidence="1" id="KW-0812">Transmembrane</keyword>
<feature type="transmembrane region" description="Helical" evidence="1">
    <location>
        <begin position="235"/>
        <end position="253"/>
    </location>
</feature>
<dbReference type="AlphaFoldDB" id="A0AAW0YN77"/>
<protein>
    <submittedName>
        <fullName evidence="2">Uncharacterized protein</fullName>
    </submittedName>
</protein>